<dbReference type="EMBL" id="JAAALK010000287">
    <property type="protein sequence ID" value="KAG8058189.1"/>
    <property type="molecule type" value="Genomic_DNA"/>
</dbReference>
<evidence type="ECO:0008006" key="12">
    <source>
        <dbReference type="Google" id="ProtNLM"/>
    </source>
</evidence>
<reference evidence="10" key="2">
    <citation type="submission" date="2021-02" db="EMBL/GenBank/DDBJ databases">
        <authorList>
            <person name="Kimball J.A."/>
            <person name="Haas M.W."/>
            <person name="Macchietto M."/>
            <person name="Kono T."/>
            <person name="Duquette J."/>
            <person name="Shao M."/>
        </authorList>
    </citation>
    <scope>NUCLEOTIDE SEQUENCE</scope>
    <source>
        <tissue evidence="10">Fresh leaf tissue</tissue>
    </source>
</reference>
<accession>A0A8J5VVM4</accession>
<dbReference type="PROSITE" id="PS50206">
    <property type="entry name" value="RHODANESE_3"/>
    <property type="match status" value="2"/>
</dbReference>
<dbReference type="FunFam" id="3.40.250.10:FF:000001">
    <property type="entry name" value="Sulfurtransferase"/>
    <property type="match status" value="1"/>
</dbReference>
<dbReference type="EMBL" id="JAAALK010000287">
    <property type="protein sequence ID" value="KAG8058191.1"/>
    <property type="molecule type" value="Genomic_DNA"/>
</dbReference>
<evidence type="ECO:0000313" key="10">
    <source>
        <dbReference type="EMBL" id="KAG8058189.1"/>
    </source>
</evidence>
<name>A0A8J5VVM4_ZIZPA</name>
<comment type="catalytic activity">
    <reaction evidence="4">
        <text>thiosulfate + hydrogen cyanide = thiocyanate + sulfite + 2 H(+)</text>
        <dbReference type="Rhea" id="RHEA:16881"/>
        <dbReference type="ChEBI" id="CHEBI:15378"/>
        <dbReference type="ChEBI" id="CHEBI:17359"/>
        <dbReference type="ChEBI" id="CHEBI:18022"/>
        <dbReference type="ChEBI" id="CHEBI:18407"/>
        <dbReference type="ChEBI" id="CHEBI:33542"/>
        <dbReference type="EC" id="2.8.1.1"/>
    </reaction>
</comment>
<organism evidence="10 11">
    <name type="scientific">Zizania palustris</name>
    <name type="common">Northern wild rice</name>
    <dbReference type="NCBI Taxonomy" id="103762"/>
    <lineage>
        <taxon>Eukaryota</taxon>
        <taxon>Viridiplantae</taxon>
        <taxon>Streptophyta</taxon>
        <taxon>Embryophyta</taxon>
        <taxon>Tracheophyta</taxon>
        <taxon>Spermatophyta</taxon>
        <taxon>Magnoliopsida</taxon>
        <taxon>Liliopsida</taxon>
        <taxon>Poales</taxon>
        <taxon>Poaceae</taxon>
        <taxon>BOP clade</taxon>
        <taxon>Oryzoideae</taxon>
        <taxon>Oryzeae</taxon>
        <taxon>Zizaniinae</taxon>
        <taxon>Zizania</taxon>
    </lineage>
</organism>
<dbReference type="InterPro" id="IPR001307">
    <property type="entry name" value="Thiosulphate_STrfase_CS"/>
</dbReference>
<comment type="similarity">
    <text evidence="1">Belongs to the biotin--protein ligase family.</text>
</comment>
<dbReference type="Pfam" id="PF00581">
    <property type="entry name" value="Rhodanese"/>
    <property type="match status" value="2"/>
</dbReference>
<dbReference type="CDD" id="cd01448">
    <property type="entry name" value="TST_Repeat_1"/>
    <property type="match status" value="1"/>
</dbReference>
<comment type="caution">
    <text evidence="10">The sequence shown here is derived from an EMBL/GenBank/DDBJ whole genome shotgun (WGS) entry which is preliminary data.</text>
</comment>
<dbReference type="InterPro" id="IPR001763">
    <property type="entry name" value="Rhodanese-like_dom"/>
</dbReference>
<keyword evidence="3" id="KW-0677">Repeat</keyword>
<feature type="region of interest" description="Disordered" evidence="7">
    <location>
        <begin position="579"/>
        <end position="604"/>
    </location>
</feature>
<proteinExistence type="inferred from homology"/>
<dbReference type="OrthoDB" id="270167at2759"/>
<evidence type="ECO:0000259" key="9">
    <source>
        <dbReference type="PROSITE" id="PS51733"/>
    </source>
</evidence>
<feature type="domain" description="Rhodanese" evidence="8">
    <location>
        <begin position="405"/>
        <end position="522"/>
    </location>
</feature>
<dbReference type="GO" id="GO:0009793">
    <property type="term" value="P:embryo development ending in seed dormancy"/>
    <property type="evidence" value="ECO:0007669"/>
    <property type="project" value="UniProtKB-ARBA"/>
</dbReference>
<evidence type="ECO:0000256" key="3">
    <source>
        <dbReference type="ARBA" id="ARBA00022737"/>
    </source>
</evidence>
<dbReference type="NCBIfam" id="TIGR00121">
    <property type="entry name" value="birA_ligase"/>
    <property type="match status" value="1"/>
</dbReference>
<dbReference type="CDD" id="cd01449">
    <property type="entry name" value="TST_Repeat_2"/>
    <property type="match status" value="1"/>
</dbReference>
<dbReference type="InterPro" id="IPR004408">
    <property type="entry name" value="Biotin_CoA_COase_ligase"/>
</dbReference>
<evidence type="ECO:0000256" key="4">
    <source>
        <dbReference type="ARBA" id="ARBA00047549"/>
    </source>
</evidence>
<sequence length="694" mass="75646">MRFPVRLPPPATAAAVAAATVLAAVALRRYHLYSHSSMATSAHRRGDSGGTTVVVSGKSPQDRQLLASAAGSLALGEGDAVEEITVTLDSGTGAGAGAGAGFDAGAYMGALRAGRFGRWMLWSPRLCSTHDLVVQNFDKLPVGVVCVACVQFKGRGRSKNTWESPPGCLMFSFTSQMKDAQKLPLIQYVVCLAMTEAIKELCCSKGLPELDVRIKWPNDLYLKGLKVGGILCTSSYGTKVYNICTGIGLNVDNEKPTTCLNAALQEMKVNSPKLKHEDILSSFFNKFEVLFEIFSNQGFQALEEKYYNSWLHSGQKVVVQDGHETRGVDSVVTIQGLTPTGYLHAIGEGGESYELHPDGNSFDFFTGSFKITPRRLGEPASGQGRAPMAQDDSVVSSQWLREHLGQPDVKVLDASWYMPVENRDPWQEYQVAHIPGALFFDIDGILDRTTDLPHMLPSEGAFAAAVSALDIKNHDKVIVYDGKGFFSAPRVWWMFRVYGHNKVWVLDGGLPQWRASGFDLESSCPGDAILKSKAANSAVEMVYNGQLADSVTFQTEFQPQLFWTLEKVKHNVAAQTHQQVDARPKGRFDGVAPEPRKGVRSGHIPGTKSVPFPEMFDGAPMLLPADEIRKKFEQAGISLDRPIVVTCGSGVTACILALGLYRLGKNDIPVYDGSWTEWEAQPDHDYPKVTSTGS</sequence>
<gene>
    <name evidence="10" type="ORF">GUJ93_ZPchr0002g23275</name>
</gene>
<protein>
    <recommendedName>
        <fullName evidence="12">Sulfurtransferase</fullName>
    </recommendedName>
</protein>
<dbReference type="Pfam" id="PF03099">
    <property type="entry name" value="BPL_LplA_LipB"/>
    <property type="match status" value="1"/>
</dbReference>
<keyword evidence="11" id="KW-1185">Reference proteome</keyword>
<dbReference type="EMBL" id="JAAALK010000287">
    <property type="protein sequence ID" value="KAG8058190.1"/>
    <property type="molecule type" value="Genomic_DNA"/>
</dbReference>
<feature type="domain" description="Rhodanese" evidence="8">
    <location>
        <begin position="580"/>
        <end position="687"/>
    </location>
</feature>
<dbReference type="PANTHER" id="PTHR11364">
    <property type="entry name" value="THIOSULFATE SULFERTANSFERASE"/>
    <property type="match status" value="1"/>
</dbReference>
<evidence type="ECO:0000256" key="1">
    <source>
        <dbReference type="ARBA" id="ARBA00009934"/>
    </source>
</evidence>
<dbReference type="SMART" id="SM00450">
    <property type="entry name" value="RHOD"/>
    <property type="match status" value="2"/>
</dbReference>
<dbReference type="PROSITE" id="PS00380">
    <property type="entry name" value="RHODANESE_1"/>
    <property type="match status" value="1"/>
</dbReference>
<feature type="domain" description="BPL/LPL catalytic" evidence="9">
    <location>
        <begin position="105"/>
        <end position="295"/>
    </location>
</feature>
<dbReference type="GO" id="GO:0004792">
    <property type="term" value="F:thiosulfate-cyanide sulfurtransferase activity"/>
    <property type="evidence" value="ECO:0007669"/>
    <property type="project" value="UniProtKB-EC"/>
</dbReference>
<evidence type="ECO:0000256" key="6">
    <source>
        <dbReference type="ARBA" id="ARBA00054064"/>
    </source>
</evidence>
<evidence type="ECO:0000256" key="5">
    <source>
        <dbReference type="ARBA" id="ARBA00050501"/>
    </source>
</evidence>
<dbReference type="GO" id="GO:0016784">
    <property type="term" value="F:3-mercaptopyruvate sulfurtransferase activity"/>
    <property type="evidence" value="ECO:0007669"/>
    <property type="project" value="UniProtKB-EC"/>
</dbReference>
<dbReference type="Proteomes" id="UP000729402">
    <property type="component" value="Unassembled WGS sequence"/>
</dbReference>
<evidence type="ECO:0000259" key="8">
    <source>
        <dbReference type="PROSITE" id="PS50206"/>
    </source>
</evidence>
<evidence type="ECO:0000313" key="11">
    <source>
        <dbReference type="Proteomes" id="UP000729402"/>
    </source>
</evidence>
<evidence type="ECO:0000256" key="2">
    <source>
        <dbReference type="ARBA" id="ARBA00022679"/>
    </source>
</evidence>
<comment type="function">
    <text evidence="6">Catalyzes the transfer of a sulfur ion from a donor to cyanide or to other thiol compounds. Substrate preference is 3-mercaptopyruvate &gt; thiosulfate. Involved in embryo and seed development.</text>
</comment>
<comment type="catalytic activity">
    <reaction evidence="5">
        <text>2-oxo-3-sulfanylpropanoate + [thioredoxin]-dithiol = [thioredoxin]-disulfide + hydrogen sulfide + pyruvate + H(+)</text>
        <dbReference type="Rhea" id="RHEA:21740"/>
        <dbReference type="Rhea" id="RHEA-COMP:10698"/>
        <dbReference type="Rhea" id="RHEA-COMP:10700"/>
        <dbReference type="ChEBI" id="CHEBI:15361"/>
        <dbReference type="ChEBI" id="CHEBI:15378"/>
        <dbReference type="ChEBI" id="CHEBI:29919"/>
        <dbReference type="ChEBI" id="CHEBI:29950"/>
        <dbReference type="ChEBI" id="CHEBI:50058"/>
        <dbReference type="ChEBI" id="CHEBI:57678"/>
        <dbReference type="EC" id="2.8.1.2"/>
    </reaction>
</comment>
<dbReference type="FunFam" id="3.40.250.10:FF:000019">
    <property type="entry name" value="Sulfurtransferase"/>
    <property type="match status" value="1"/>
</dbReference>
<dbReference type="InterPro" id="IPR045078">
    <property type="entry name" value="TST/MPST-like"/>
</dbReference>
<dbReference type="AlphaFoldDB" id="A0A8J5VVM4"/>
<dbReference type="CDD" id="cd16442">
    <property type="entry name" value="BPL"/>
    <property type="match status" value="1"/>
</dbReference>
<keyword evidence="2" id="KW-0808">Transferase</keyword>
<dbReference type="PANTHER" id="PTHR11364:SF12">
    <property type="entry name" value="OS02G0167100 PROTEIN"/>
    <property type="match status" value="1"/>
</dbReference>
<reference evidence="10" key="1">
    <citation type="journal article" date="2021" name="bioRxiv">
        <title>Whole Genome Assembly and Annotation of Northern Wild Rice, Zizania palustris L., Supports a Whole Genome Duplication in the Zizania Genus.</title>
        <authorList>
            <person name="Haas M."/>
            <person name="Kono T."/>
            <person name="Macchietto M."/>
            <person name="Millas R."/>
            <person name="McGilp L."/>
            <person name="Shao M."/>
            <person name="Duquette J."/>
            <person name="Hirsch C.N."/>
            <person name="Kimball J."/>
        </authorList>
    </citation>
    <scope>NUCLEOTIDE SEQUENCE</scope>
    <source>
        <tissue evidence="10">Fresh leaf tissue</tissue>
    </source>
</reference>
<dbReference type="GO" id="GO:0005739">
    <property type="term" value="C:mitochondrion"/>
    <property type="evidence" value="ECO:0007669"/>
    <property type="project" value="TreeGrafter"/>
</dbReference>
<dbReference type="GO" id="GO:0004077">
    <property type="term" value="F:biotin--[biotin carboxyl-carrier protein] ligase activity"/>
    <property type="evidence" value="ECO:0007669"/>
    <property type="project" value="InterPro"/>
</dbReference>
<dbReference type="PROSITE" id="PS51733">
    <property type="entry name" value="BPL_LPL_CATALYTIC"/>
    <property type="match status" value="1"/>
</dbReference>
<evidence type="ECO:0000256" key="7">
    <source>
        <dbReference type="SAM" id="MobiDB-lite"/>
    </source>
</evidence>
<dbReference type="InterPro" id="IPR004143">
    <property type="entry name" value="BPL_LPL_catalytic"/>
</dbReference>